<name>A0ABU8WBY3_9BURK</name>
<evidence type="ECO:0000256" key="1">
    <source>
        <dbReference type="SAM" id="SignalP"/>
    </source>
</evidence>
<dbReference type="PANTHER" id="PTHR35271:SF1">
    <property type="entry name" value="ABC TRANSPORTER, SUBSTRATE-BINDING LIPOPROTEIN"/>
    <property type="match status" value="1"/>
</dbReference>
<accession>A0ABU8WBY3</accession>
<sequence>MKSRRKLVLACCALVVPIAVNAQPAGRVRRIGVLGNVQQSAVASDLIPVFIAALRELRWNEGKEVSFEYRWADQHYERFPALARELVALNVDLIVVTSGVTATQAAKQATTSIPILAISLADPVKFGLVDSLARPGGNVTGLSQPLSNWGKFLELAREAVIGATRIAILANPTNVEYAHYVVQNEAAAKQLGLKLLILPVASAGELGPAFETMKRAPVDALVMGAEGLFYNNLSEILERARTGRIPVIGPISLAAEMGALVSWAFDIRDVYRRAAGYADRILKGAKPSDLPIEQPTKFDLVINLRSARALGLTVPQSLLLRADAVID</sequence>
<dbReference type="CDD" id="cd06325">
    <property type="entry name" value="PBP1_ABC_unchar_transporter"/>
    <property type="match status" value="1"/>
</dbReference>
<dbReference type="InterPro" id="IPR007487">
    <property type="entry name" value="ABC_transpt-TYRBP-like"/>
</dbReference>
<dbReference type="EMBL" id="JBBKZV010000048">
    <property type="protein sequence ID" value="MEJ8827013.1"/>
    <property type="molecule type" value="Genomic_DNA"/>
</dbReference>
<dbReference type="InterPro" id="IPR028082">
    <property type="entry name" value="Peripla_BP_I"/>
</dbReference>
<feature type="signal peptide" evidence="1">
    <location>
        <begin position="1"/>
        <end position="22"/>
    </location>
</feature>
<keyword evidence="1" id="KW-0732">Signal</keyword>
<dbReference type="Proteomes" id="UP001363010">
    <property type="component" value="Unassembled WGS sequence"/>
</dbReference>
<dbReference type="RefSeq" id="WP_340368044.1">
    <property type="nucleotide sequence ID" value="NZ_JBBKZV010000048.1"/>
</dbReference>
<protein>
    <submittedName>
        <fullName evidence="2">ABC transporter substrate-binding protein</fullName>
    </submittedName>
</protein>
<dbReference type="PANTHER" id="PTHR35271">
    <property type="entry name" value="ABC TRANSPORTER, SUBSTRATE-BINDING LIPOPROTEIN-RELATED"/>
    <property type="match status" value="1"/>
</dbReference>
<reference evidence="2 3" key="1">
    <citation type="submission" date="2024-03" db="EMBL/GenBank/DDBJ databases">
        <title>Novel species of the genus Variovorax.</title>
        <authorList>
            <person name="Liu Q."/>
            <person name="Xin Y.-H."/>
        </authorList>
    </citation>
    <scope>NUCLEOTIDE SEQUENCE [LARGE SCALE GENOMIC DNA]</scope>
    <source>
        <strain evidence="2 3">KACC 18501</strain>
    </source>
</reference>
<evidence type="ECO:0000313" key="2">
    <source>
        <dbReference type="EMBL" id="MEJ8827013.1"/>
    </source>
</evidence>
<feature type="chain" id="PRO_5047063778" evidence="1">
    <location>
        <begin position="23"/>
        <end position="327"/>
    </location>
</feature>
<proteinExistence type="predicted"/>
<dbReference type="Pfam" id="PF04392">
    <property type="entry name" value="ABC_sub_bind"/>
    <property type="match status" value="1"/>
</dbReference>
<comment type="caution">
    <text evidence="2">The sequence shown here is derived from an EMBL/GenBank/DDBJ whole genome shotgun (WGS) entry which is preliminary data.</text>
</comment>
<dbReference type="SUPFAM" id="SSF53822">
    <property type="entry name" value="Periplasmic binding protein-like I"/>
    <property type="match status" value="1"/>
</dbReference>
<keyword evidence="3" id="KW-1185">Reference proteome</keyword>
<dbReference type="Gene3D" id="3.40.50.2300">
    <property type="match status" value="2"/>
</dbReference>
<organism evidence="2 3">
    <name type="scientific">Variovorax humicola</name>
    <dbReference type="NCBI Taxonomy" id="1769758"/>
    <lineage>
        <taxon>Bacteria</taxon>
        <taxon>Pseudomonadati</taxon>
        <taxon>Pseudomonadota</taxon>
        <taxon>Betaproteobacteria</taxon>
        <taxon>Burkholderiales</taxon>
        <taxon>Comamonadaceae</taxon>
        <taxon>Variovorax</taxon>
    </lineage>
</organism>
<evidence type="ECO:0000313" key="3">
    <source>
        <dbReference type="Proteomes" id="UP001363010"/>
    </source>
</evidence>
<gene>
    <name evidence="2" type="ORF">WKW80_34295</name>
</gene>